<comment type="similarity">
    <text evidence="2 11">Belongs to the WhiB family.</text>
</comment>
<dbReference type="GO" id="GO:0047134">
    <property type="term" value="F:protein-disulfide reductase [NAD(P)H] activity"/>
    <property type="evidence" value="ECO:0007669"/>
    <property type="project" value="TreeGrafter"/>
</dbReference>
<keyword evidence="7 11" id="KW-0805">Transcription regulation</keyword>
<dbReference type="PANTHER" id="PTHR38839:SF7">
    <property type="entry name" value="TRANSCRIPTIONAL REGULATOR WHIB4"/>
    <property type="match status" value="1"/>
</dbReference>
<feature type="binding site" evidence="11">
    <location>
        <position position="38"/>
    </location>
    <ligand>
        <name>[4Fe-4S] cluster</name>
        <dbReference type="ChEBI" id="CHEBI:49883"/>
    </ligand>
</feature>
<evidence type="ECO:0000256" key="6">
    <source>
        <dbReference type="ARBA" id="ARBA00023014"/>
    </source>
</evidence>
<evidence type="ECO:0000256" key="11">
    <source>
        <dbReference type="HAMAP-Rule" id="MF_01479"/>
    </source>
</evidence>
<keyword evidence="3 11" id="KW-0004">4Fe-4S</keyword>
<evidence type="ECO:0000313" key="14">
    <source>
        <dbReference type="Proteomes" id="UP000000376"/>
    </source>
</evidence>
<evidence type="ECO:0000256" key="2">
    <source>
        <dbReference type="ARBA" id="ARBA00006597"/>
    </source>
</evidence>
<dbReference type="GO" id="GO:0045454">
    <property type="term" value="P:cell redox homeostasis"/>
    <property type="evidence" value="ECO:0007669"/>
    <property type="project" value="TreeGrafter"/>
</dbReference>
<dbReference type="GO" id="GO:0045892">
    <property type="term" value="P:negative regulation of DNA-templated transcription"/>
    <property type="evidence" value="ECO:0007669"/>
    <property type="project" value="TreeGrafter"/>
</dbReference>
<dbReference type="STRING" id="644284.Arch_1726"/>
<organism evidence="13 14">
    <name type="scientific">Arcanobacterium haemolyticum (strain ATCC 9345 / DSM 20595 / CCM 5947 / CCUG 17215 / LMG 16163 / NBRC 15585 / NCTC 8452 / 11018)</name>
    <dbReference type="NCBI Taxonomy" id="644284"/>
    <lineage>
        <taxon>Bacteria</taxon>
        <taxon>Bacillati</taxon>
        <taxon>Actinomycetota</taxon>
        <taxon>Actinomycetes</taxon>
        <taxon>Actinomycetales</taxon>
        <taxon>Actinomycetaceae</taxon>
        <taxon>Arcanobacterium</taxon>
    </lineage>
</organism>
<keyword evidence="6 11" id="KW-0411">Iron-sulfur</keyword>
<dbReference type="GO" id="GO:0035731">
    <property type="term" value="F:dinitrosyl-iron complex binding"/>
    <property type="evidence" value="ECO:0007669"/>
    <property type="project" value="UniProtKB-UniRule"/>
</dbReference>
<dbReference type="RefSeq" id="WP_013170894.1">
    <property type="nucleotide sequence ID" value="NC_014218.1"/>
</dbReference>
<proteinExistence type="inferred from homology"/>
<dbReference type="InterPro" id="IPR034768">
    <property type="entry name" value="4FE4S_WBL"/>
</dbReference>
<dbReference type="GO" id="GO:0003677">
    <property type="term" value="F:DNA binding"/>
    <property type="evidence" value="ECO:0007669"/>
    <property type="project" value="UniProtKB-UniRule"/>
</dbReference>
<keyword evidence="5 11" id="KW-0408">Iron</keyword>
<keyword evidence="4 11" id="KW-0479">Metal-binding</keyword>
<feature type="binding site" evidence="11">
    <location>
        <position position="47"/>
    </location>
    <ligand>
        <name>[4Fe-4S] cluster</name>
        <dbReference type="ChEBI" id="CHEBI:49883"/>
    </ligand>
</feature>
<feature type="domain" description="4Fe-4S Wbl-type" evidence="12">
    <location>
        <begin position="15"/>
        <end position="71"/>
    </location>
</feature>
<feature type="binding site" evidence="11">
    <location>
        <position position="41"/>
    </location>
    <ligand>
        <name>[4Fe-4S] cluster</name>
        <dbReference type="ChEBI" id="CHEBI:49883"/>
    </ligand>
</feature>
<evidence type="ECO:0000256" key="1">
    <source>
        <dbReference type="ARBA" id="ARBA00004496"/>
    </source>
</evidence>
<keyword evidence="9 11" id="KW-1015">Disulfide bond</keyword>
<dbReference type="KEGG" id="ahe:Arch_1726"/>
<gene>
    <name evidence="11" type="primary">whiB</name>
    <name evidence="13" type="ordered locus">Arch_1726</name>
</gene>
<dbReference type="GO" id="GO:0046872">
    <property type="term" value="F:metal ion binding"/>
    <property type="evidence" value="ECO:0007669"/>
    <property type="project" value="UniProtKB-KW"/>
</dbReference>
<accession>D7BL78</accession>
<dbReference type="Proteomes" id="UP000000376">
    <property type="component" value="Chromosome"/>
</dbReference>
<dbReference type="PANTHER" id="PTHR38839">
    <property type="entry name" value="TRANSCRIPTIONAL REGULATOR WHID-RELATED"/>
    <property type="match status" value="1"/>
</dbReference>
<sequence length="106" mass="11899">MSLAYQEQTWAVRAACAGADPDSLFVRGAAQRQARNVCFSCPVRLECLADALDSNAAFGVWGGLTERERRALLRRFPDEENWFDRLVNSEEQLAVELRAGRVPRLS</sequence>
<dbReference type="eggNOG" id="ENOG5032TCV">
    <property type="taxonomic scope" value="Bacteria"/>
</dbReference>
<comment type="subcellular location">
    <subcellularLocation>
        <location evidence="1 11">Cytoplasm</location>
    </subcellularLocation>
</comment>
<protein>
    <recommendedName>
        <fullName evidence="11">Transcriptional regulator WhiB</fullName>
    </recommendedName>
</protein>
<dbReference type="HOGENOM" id="CLU_106245_2_4_11"/>
<evidence type="ECO:0000256" key="5">
    <source>
        <dbReference type="ARBA" id="ARBA00023004"/>
    </source>
</evidence>
<evidence type="ECO:0000256" key="3">
    <source>
        <dbReference type="ARBA" id="ARBA00022485"/>
    </source>
</evidence>
<dbReference type="HAMAP" id="MF_01479">
    <property type="entry name" value="WhiB"/>
    <property type="match status" value="1"/>
</dbReference>
<dbReference type="EMBL" id="CP002045">
    <property type="protein sequence ID" value="ADH93408.1"/>
    <property type="molecule type" value="Genomic_DNA"/>
</dbReference>
<evidence type="ECO:0000256" key="7">
    <source>
        <dbReference type="ARBA" id="ARBA00023015"/>
    </source>
</evidence>
<comment type="function">
    <text evidence="11">Acts as a transcriptional regulator. Probably redox-responsive. The apo- but not holo-form probably binds DNA.</text>
</comment>
<reference evidence="13 14" key="1">
    <citation type="journal article" date="2010" name="Stand. Genomic Sci.">
        <title>Complete genome sequence of Arcanobacterium haemolyticum type strain (11018).</title>
        <authorList>
            <person name="Yasawong M."/>
            <person name="Teshima H."/>
            <person name="Lapidus A."/>
            <person name="Nolan M."/>
            <person name="Lucas S."/>
            <person name="Glavina Del Rio T."/>
            <person name="Tice H."/>
            <person name="Cheng J."/>
            <person name="Bruce D."/>
            <person name="Detter C."/>
            <person name="Tapia R."/>
            <person name="Han C."/>
            <person name="Goodwin L."/>
            <person name="Pitluck S."/>
            <person name="Liolios K."/>
            <person name="Ivanova N."/>
            <person name="Mavromatis K."/>
            <person name="Mikhailova N."/>
            <person name="Pati A."/>
            <person name="Chen A."/>
            <person name="Palaniappan K."/>
            <person name="Land M."/>
            <person name="Hauser L."/>
            <person name="Chang Y."/>
            <person name="Jeffries C."/>
            <person name="Rohde M."/>
            <person name="Sikorski J."/>
            <person name="Pukall R."/>
            <person name="Goker M."/>
            <person name="Woyke T."/>
            <person name="Bristow J."/>
            <person name="Eisen J."/>
            <person name="Markowitz V."/>
            <person name="Hugenholtz P."/>
            <person name="Kyrpides N."/>
            <person name="Klenk H."/>
        </authorList>
    </citation>
    <scope>NUCLEOTIDE SEQUENCE [LARGE SCALE GENOMIC DNA]</scope>
    <source>
        <strain evidence="14">ATCC 9345 / DSM 20595 / CCUG 17215 / LMG 16163 / NBRC 15585 / NCTC 8452 / 11018</strain>
    </source>
</reference>
<evidence type="ECO:0000256" key="8">
    <source>
        <dbReference type="ARBA" id="ARBA00023125"/>
    </source>
</evidence>
<feature type="binding site" evidence="11">
    <location>
        <position position="16"/>
    </location>
    <ligand>
        <name>[4Fe-4S] cluster</name>
        <dbReference type="ChEBI" id="CHEBI:49883"/>
    </ligand>
</feature>
<keyword evidence="8 11" id="KW-0238">DNA-binding</keyword>
<comment type="PTM">
    <text evidence="11">Upon Fe-S cluster removal intramolecular disulfide bonds are formed.</text>
</comment>
<dbReference type="GO" id="GO:0005737">
    <property type="term" value="C:cytoplasm"/>
    <property type="evidence" value="ECO:0007669"/>
    <property type="project" value="UniProtKB-SubCell"/>
</dbReference>
<dbReference type="GO" id="GO:0051539">
    <property type="term" value="F:4 iron, 4 sulfur cluster binding"/>
    <property type="evidence" value="ECO:0007669"/>
    <property type="project" value="UniProtKB-UniRule"/>
</dbReference>
<name>D7BL78_ARCHD</name>
<keyword evidence="10 11" id="KW-0804">Transcription</keyword>
<dbReference type="PROSITE" id="PS51674">
    <property type="entry name" value="4FE4S_WBL"/>
    <property type="match status" value="1"/>
</dbReference>
<comment type="cofactor">
    <cofactor evidence="11">
        <name>[4Fe-4S] cluster</name>
        <dbReference type="ChEBI" id="CHEBI:49883"/>
    </cofactor>
    <text evidence="11">Binds 1 [4Fe-4S] cluster per subunit. Following nitrosylation of the [4Fe-4S] cluster binds 1 [4Fe-8(NO)] cluster per subunit.</text>
</comment>
<dbReference type="AlphaFoldDB" id="D7BL78"/>
<comment type="PTM">
    <text evidence="11">The Fe-S cluster can be nitrosylated by nitric oxide (NO).</text>
</comment>
<keyword evidence="11" id="KW-0963">Cytoplasm</keyword>
<evidence type="ECO:0000256" key="4">
    <source>
        <dbReference type="ARBA" id="ARBA00022723"/>
    </source>
</evidence>
<dbReference type="InterPro" id="IPR003482">
    <property type="entry name" value="Whib"/>
</dbReference>
<dbReference type="Pfam" id="PF02467">
    <property type="entry name" value="Whib"/>
    <property type="match status" value="1"/>
</dbReference>
<evidence type="ECO:0000313" key="13">
    <source>
        <dbReference type="EMBL" id="ADH93408.1"/>
    </source>
</evidence>
<keyword evidence="14" id="KW-1185">Reference proteome</keyword>
<evidence type="ECO:0000256" key="9">
    <source>
        <dbReference type="ARBA" id="ARBA00023157"/>
    </source>
</evidence>
<evidence type="ECO:0000259" key="12">
    <source>
        <dbReference type="PROSITE" id="PS51674"/>
    </source>
</evidence>
<evidence type="ECO:0000256" key="10">
    <source>
        <dbReference type="ARBA" id="ARBA00023163"/>
    </source>
</evidence>